<keyword evidence="1" id="KW-0812">Transmembrane</keyword>
<evidence type="ECO:0000313" key="2">
    <source>
        <dbReference type="EMBL" id="EXX51782.1"/>
    </source>
</evidence>
<dbReference type="OrthoDB" id="2313472at2759"/>
<name>A0A015I466_RHIIW</name>
<proteinExistence type="predicted"/>
<keyword evidence="3" id="KW-1185">Reference proteome</keyword>
<dbReference type="EMBL" id="JEMT01029593">
    <property type="protein sequence ID" value="EXX51782.1"/>
    <property type="molecule type" value="Genomic_DNA"/>
</dbReference>
<dbReference type="Proteomes" id="UP000022910">
    <property type="component" value="Unassembled WGS sequence"/>
</dbReference>
<dbReference type="AlphaFoldDB" id="A0A015I466"/>
<keyword evidence="1" id="KW-0472">Membrane</keyword>
<evidence type="ECO:0000313" key="3">
    <source>
        <dbReference type="Proteomes" id="UP000022910"/>
    </source>
</evidence>
<comment type="caution">
    <text evidence="2">The sequence shown here is derived from an EMBL/GenBank/DDBJ whole genome shotgun (WGS) entry which is preliminary data.</text>
</comment>
<gene>
    <name evidence="2" type="ORF">RirG_258700</name>
</gene>
<protein>
    <submittedName>
        <fullName evidence="2">Uncharacterized protein</fullName>
    </submittedName>
</protein>
<feature type="transmembrane region" description="Helical" evidence="1">
    <location>
        <begin position="7"/>
        <end position="28"/>
    </location>
</feature>
<keyword evidence="1" id="KW-1133">Transmembrane helix</keyword>
<sequence>MNFYDKFLRNFVILVVFATLTISLPISLNKRLSTDILIVTAPSPIPKFVGSIQTVSWICITCKPTDDVKIEIIKNLSKVVFTTTGKNANSGTQDIKLDPSWAVPGAYNVKVSLQSNPKVFGISIKPFPIIPVVSTNINIPANFPVNFPKSF</sequence>
<dbReference type="HOGENOM" id="CLU_1732462_0_0_1"/>
<evidence type="ECO:0000256" key="1">
    <source>
        <dbReference type="SAM" id="Phobius"/>
    </source>
</evidence>
<organism evidence="2 3">
    <name type="scientific">Rhizophagus irregularis (strain DAOM 197198w)</name>
    <name type="common">Glomus intraradices</name>
    <dbReference type="NCBI Taxonomy" id="1432141"/>
    <lineage>
        <taxon>Eukaryota</taxon>
        <taxon>Fungi</taxon>
        <taxon>Fungi incertae sedis</taxon>
        <taxon>Mucoromycota</taxon>
        <taxon>Glomeromycotina</taxon>
        <taxon>Glomeromycetes</taxon>
        <taxon>Glomerales</taxon>
        <taxon>Glomeraceae</taxon>
        <taxon>Rhizophagus</taxon>
    </lineage>
</organism>
<reference evidence="2 3" key="1">
    <citation type="submission" date="2014-02" db="EMBL/GenBank/DDBJ databases">
        <title>Single nucleus genome sequencing reveals high similarity among nuclei of an endomycorrhizal fungus.</title>
        <authorList>
            <person name="Lin K."/>
            <person name="Geurts R."/>
            <person name="Zhang Z."/>
            <person name="Limpens E."/>
            <person name="Saunders D.G."/>
            <person name="Mu D."/>
            <person name="Pang E."/>
            <person name="Cao H."/>
            <person name="Cha H."/>
            <person name="Lin T."/>
            <person name="Zhou Q."/>
            <person name="Shang Y."/>
            <person name="Li Y."/>
            <person name="Ivanov S."/>
            <person name="Sharma T."/>
            <person name="Velzen R.V."/>
            <person name="Ruijter N.D."/>
            <person name="Aanen D.K."/>
            <person name="Win J."/>
            <person name="Kamoun S."/>
            <person name="Bisseling T."/>
            <person name="Huang S."/>
        </authorList>
    </citation>
    <scope>NUCLEOTIDE SEQUENCE [LARGE SCALE GENOMIC DNA]</scope>
    <source>
        <strain evidence="3">DAOM197198w</strain>
    </source>
</reference>
<accession>A0A015I466</accession>